<reference evidence="3 4" key="1">
    <citation type="journal article" date="2018" name="New Phytol.">
        <title>Phylogenomics of Endogonaceae and evolution of mycorrhizas within Mucoromycota.</title>
        <authorList>
            <person name="Chang Y."/>
            <person name="Desiro A."/>
            <person name="Na H."/>
            <person name="Sandor L."/>
            <person name="Lipzen A."/>
            <person name="Clum A."/>
            <person name="Barry K."/>
            <person name="Grigoriev I.V."/>
            <person name="Martin F.M."/>
            <person name="Stajich J.E."/>
            <person name="Smith M.E."/>
            <person name="Bonito G."/>
            <person name="Spatafora J.W."/>
        </authorList>
    </citation>
    <scope>NUCLEOTIDE SEQUENCE [LARGE SCALE GENOMIC DNA]</scope>
    <source>
        <strain evidence="3 4">AD002</strain>
    </source>
</reference>
<evidence type="ECO:0000313" key="4">
    <source>
        <dbReference type="Proteomes" id="UP000274822"/>
    </source>
</evidence>
<feature type="domain" description="Zn(2)-C6 fungal-type" evidence="2">
    <location>
        <begin position="57"/>
        <end position="95"/>
    </location>
</feature>
<dbReference type="CDD" id="cd00067">
    <property type="entry name" value="GAL4"/>
    <property type="match status" value="1"/>
</dbReference>
<keyword evidence="4" id="KW-1185">Reference proteome</keyword>
<dbReference type="Proteomes" id="UP000274822">
    <property type="component" value="Unassembled WGS sequence"/>
</dbReference>
<feature type="compositionally biased region" description="Low complexity" evidence="1">
    <location>
        <begin position="21"/>
        <end position="31"/>
    </location>
</feature>
<feature type="region of interest" description="Disordered" evidence="1">
    <location>
        <begin position="114"/>
        <end position="141"/>
    </location>
</feature>
<feature type="region of interest" description="Disordered" evidence="1">
    <location>
        <begin position="1"/>
        <end position="40"/>
    </location>
</feature>
<gene>
    <name evidence="3" type="ORF">BC938DRAFT_482123</name>
</gene>
<protein>
    <recommendedName>
        <fullName evidence="2">Zn(2)-C6 fungal-type domain-containing protein</fullName>
    </recommendedName>
</protein>
<sequence>MKANDQSNKALGVEGKHDTDSSASDSACASSVHSKGGAPIKVLPTAANTVNTAQHKACDRCHQKKRRCSHIASDVVKRNKPGNSCAECQRRKKRCIGSPCVYCQRQGTICKPCSPKSPPNSVRARSKRSLPSTTSGNTTTLEISSIRAPQITILPFAAKNIKQIDPSEAPSAGSKSAEPTQHEKHHVTDGSPPSICNKDKVLPPASQKLLSPGDSSNQHEPLDITDSVTIG</sequence>
<feature type="compositionally biased region" description="Polar residues" evidence="1">
    <location>
        <begin position="129"/>
        <end position="141"/>
    </location>
</feature>
<name>A0A433QEK6_9FUNG</name>
<accession>A0A433QEK6</accession>
<evidence type="ECO:0000259" key="2">
    <source>
        <dbReference type="PROSITE" id="PS50048"/>
    </source>
</evidence>
<proteinExistence type="predicted"/>
<organism evidence="3 4">
    <name type="scientific">Jimgerdemannia flammicorona</name>
    <dbReference type="NCBI Taxonomy" id="994334"/>
    <lineage>
        <taxon>Eukaryota</taxon>
        <taxon>Fungi</taxon>
        <taxon>Fungi incertae sedis</taxon>
        <taxon>Mucoromycota</taxon>
        <taxon>Mucoromycotina</taxon>
        <taxon>Endogonomycetes</taxon>
        <taxon>Endogonales</taxon>
        <taxon>Endogonaceae</taxon>
        <taxon>Jimgerdemannia</taxon>
    </lineage>
</organism>
<dbReference type="PROSITE" id="PS50048">
    <property type="entry name" value="ZN2_CY6_FUNGAL_2"/>
    <property type="match status" value="1"/>
</dbReference>
<feature type="region of interest" description="Disordered" evidence="1">
    <location>
        <begin position="164"/>
        <end position="231"/>
    </location>
</feature>
<dbReference type="InterPro" id="IPR001138">
    <property type="entry name" value="Zn2Cys6_DnaBD"/>
</dbReference>
<comment type="caution">
    <text evidence="3">The sequence shown here is derived from an EMBL/GenBank/DDBJ whole genome shotgun (WGS) entry which is preliminary data.</text>
</comment>
<evidence type="ECO:0000256" key="1">
    <source>
        <dbReference type="SAM" id="MobiDB-lite"/>
    </source>
</evidence>
<dbReference type="AlphaFoldDB" id="A0A433QEK6"/>
<evidence type="ECO:0000313" key="3">
    <source>
        <dbReference type="EMBL" id="RUS28233.1"/>
    </source>
</evidence>
<dbReference type="GO" id="GO:0000981">
    <property type="term" value="F:DNA-binding transcription factor activity, RNA polymerase II-specific"/>
    <property type="evidence" value="ECO:0007669"/>
    <property type="project" value="InterPro"/>
</dbReference>
<dbReference type="GO" id="GO:0008270">
    <property type="term" value="F:zinc ion binding"/>
    <property type="evidence" value="ECO:0007669"/>
    <property type="project" value="InterPro"/>
</dbReference>
<dbReference type="EMBL" id="RBNJ01006927">
    <property type="protein sequence ID" value="RUS28233.1"/>
    <property type="molecule type" value="Genomic_DNA"/>
</dbReference>